<accession>A0A2G9U2A7</accession>
<evidence type="ECO:0000256" key="7">
    <source>
        <dbReference type="ARBA" id="ARBA00046642"/>
    </source>
</evidence>
<dbReference type="PANTHER" id="PTHR11441:SF0">
    <property type="entry name" value="THYMIDINE KINASE, CYTOSOLIC"/>
    <property type="match status" value="1"/>
</dbReference>
<dbReference type="PANTHER" id="PTHR11441">
    <property type="entry name" value="THYMIDINE KINASE"/>
    <property type="match status" value="1"/>
</dbReference>
<gene>
    <name evidence="11" type="ORF">TELCIR_14089</name>
</gene>
<evidence type="ECO:0000256" key="3">
    <source>
        <dbReference type="ARBA" id="ARBA00022679"/>
    </source>
</evidence>
<keyword evidence="5 9" id="KW-0418">Kinase</keyword>
<keyword evidence="3 9" id="KW-0808">Transferase</keyword>
<dbReference type="InterPro" id="IPR027417">
    <property type="entry name" value="P-loop_NTPase"/>
</dbReference>
<sequence length="155" mass="17562">FDDLSYTCEQLACEGKMVLVAALDGNFLRKPFAEVSQLISFSDEIKKLSAVCMDCGDDAPFTFRCTNEREKFFDIDVISGRIKSLCGIEPRNWNLTGVLPVSFDTIGRSVDVELVRRPAARTSPPEIKYYGIIWGPARQRYTKALEHDFHTSWEA</sequence>
<protein>
    <recommendedName>
        <fullName evidence="9">Thymidine kinase</fullName>
        <ecNumber evidence="9">2.7.1.21</ecNumber>
    </recommendedName>
</protein>
<evidence type="ECO:0000313" key="11">
    <source>
        <dbReference type="EMBL" id="PIO64288.1"/>
    </source>
</evidence>
<dbReference type="AlphaFoldDB" id="A0A2G9U2A7"/>
<dbReference type="GO" id="GO:0046104">
    <property type="term" value="P:thymidine metabolic process"/>
    <property type="evidence" value="ECO:0007669"/>
    <property type="project" value="TreeGrafter"/>
</dbReference>
<evidence type="ECO:0000256" key="10">
    <source>
        <dbReference type="RuleBase" id="RU004165"/>
    </source>
</evidence>
<evidence type="ECO:0000256" key="5">
    <source>
        <dbReference type="ARBA" id="ARBA00022777"/>
    </source>
</evidence>
<comment type="similarity">
    <text evidence="1 10">Belongs to the thymidine kinase family.</text>
</comment>
<dbReference type="GO" id="GO:0071897">
    <property type="term" value="P:DNA biosynthetic process"/>
    <property type="evidence" value="ECO:0007669"/>
    <property type="project" value="UniProtKB-KW"/>
</dbReference>
<dbReference type="Gene3D" id="3.40.50.300">
    <property type="entry name" value="P-loop containing nucleotide triphosphate hydrolases"/>
    <property type="match status" value="1"/>
</dbReference>
<reference evidence="11 12" key="1">
    <citation type="submission" date="2015-09" db="EMBL/GenBank/DDBJ databases">
        <title>Draft genome of the parasitic nematode Teladorsagia circumcincta isolate WARC Sus (inbred).</title>
        <authorList>
            <person name="Mitreva M."/>
        </authorList>
    </citation>
    <scope>NUCLEOTIDE SEQUENCE [LARGE SCALE GENOMIC DNA]</scope>
    <source>
        <strain evidence="11 12">S</strain>
    </source>
</reference>
<evidence type="ECO:0000313" key="12">
    <source>
        <dbReference type="Proteomes" id="UP000230423"/>
    </source>
</evidence>
<dbReference type="GO" id="GO:0005524">
    <property type="term" value="F:ATP binding"/>
    <property type="evidence" value="ECO:0007669"/>
    <property type="project" value="UniProtKB-KW"/>
</dbReference>
<dbReference type="Proteomes" id="UP000230423">
    <property type="component" value="Unassembled WGS sequence"/>
</dbReference>
<evidence type="ECO:0000256" key="8">
    <source>
        <dbReference type="ARBA" id="ARBA00048113"/>
    </source>
</evidence>
<keyword evidence="2 9" id="KW-0237">DNA synthesis</keyword>
<evidence type="ECO:0000256" key="1">
    <source>
        <dbReference type="ARBA" id="ARBA00007587"/>
    </source>
</evidence>
<evidence type="ECO:0000256" key="9">
    <source>
        <dbReference type="RuleBase" id="RU000544"/>
    </source>
</evidence>
<name>A0A2G9U2A7_TELCI</name>
<evidence type="ECO:0000256" key="6">
    <source>
        <dbReference type="ARBA" id="ARBA00022840"/>
    </source>
</evidence>
<dbReference type="EC" id="2.7.1.21" evidence="9"/>
<dbReference type="EMBL" id="KZ350038">
    <property type="protein sequence ID" value="PIO64288.1"/>
    <property type="molecule type" value="Genomic_DNA"/>
</dbReference>
<dbReference type="SUPFAM" id="SSF52540">
    <property type="entry name" value="P-loop containing nucleoside triphosphate hydrolases"/>
    <property type="match status" value="1"/>
</dbReference>
<keyword evidence="12" id="KW-1185">Reference proteome</keyword>
<evidence type="ECO:0000256" key="2">
    <source>
        <dbReference type="ARBA" id="ARBA00022634"/>
    </source>
</evidence>
<feature type="non-terminal residue" evidence="11">
    <location>
        <position position="1"/>
    </location>
</feature>
<proteinExistence type="inferred from homology"/>
<dbReference type="InterPro" id="IPR001267">
    <property type="entry name" value="Thymidine_kinase"/>
</dbReference>
<keyword evidence="6 9" id="KW-0067">ATP-binding</keyword>
<comment type="subunit">
    <text evidence="7">Homotetramer. Tetramerization from dimerization is induced by ATP and increases catalytic efficiency due to a high affinity for thymidine. Tetramerization is inhibited by phosphorylation at Ser-13. Interacts (via the KEN box) with FZR1.</text>
</comment>
<dbReference type="Pfam" id="PF00265">
    <property type="entry name" value="TK"/>
    <property type="match status" value="1"/>
</dbReference>
<keyword evidence="4 9" id="KW-0547">Nucleotide-binding</keyword>
<comment type="catalytic activity">
    <reaction evidence="8">
        <text>thymidine + ATP = dTMP + ADP + H(+)</text>
        <dbReference type="Rhea" id="RHEA:19129"/>
        <dbReference type="ChEBI" id="CHEBI:15378"/>
        <dbReference type="ChEBI" id="CHEBI:17748"/>
        <dbReference type="ChEBI" id="CHEBI:30616"/>
        <dbReference type="ChEBI" id="CHEBI:63528"/>
        <dbReference type="ChEBI" id="CHEBI:456216"/>
        <dbReference type="EC" id="2.7.1.21"/>
    </reaction>
    <physiologicalReaction direction="left-to-right" evidence="8">
        <dbReference type="Rhea" id="RHEA:19130"/>
    </physiologicalReaction>
</comment>
<dbReference type="GO" id="GO:0004797">
    <property type="term" value="F:thymidine kinase activity"/>
    <property type="evidence" value="ECO:0007669"/>
    <property type="project" value="UniProtKB-EC"/>
</dbReference>
<dbReference type="OrthoDB" id="439028at2759"/>
<dbReference type="Gene3D" id="3.30.60.20">
    <property type="match status" value="1"/>
</dbReference>
<evidence type="ECO:0000256" key="4">
    <source>
        <dbReference type="ARBA" id="ARBA00022741"/>
    </source>
</evidence>
<organism evidence="11 12">
    <name type="scientific">Teladorsagia circumcincta</name>
    <name type="common">Brown stomach worm</name>
    <name type="synonym">Ostertagia circumcincta</name>
    <dbReference type="NCBI Taxonomy" id="45464"/>
    <lineage>
        <taxon>Eukaryota</taxon>
        <taxon>Metazoa</taxon>
        <taxon>Ecdysozoa</taxon>
        <taxon>Nematoda</taxon>
        <taxon>Chromadorea</taxon>
        <taxon>Rhabditida</taxon>
        <taxon>Rhabditina</taxon>
        <taxon>Rhabditomorpha</taxon>
        <taxon>Strongyloidea</taxon>
        <taxon>Trichostrongylidae</taxon>
        <taxon>Teladorsagia</taxon>
    </lineage>
</organism>